<dbReference type="InterPro" id="IPR003891">
    <property type="entry name" value="Initiation_fac_eIF4g_MI"/>
</dbReference>
<dbReference type="OrthoDB" id="361797at2759"/>
<evidence type="ECO:0000259" key="5">
    <source>
        <dbReference type="PROSITE" id="PS51366"/>
    </source>
</evidence>
<dbReference type="Gene3D" id="1.25.40.180">
    <property type="match status" value="1"/>
</dbReference>
<sequence>MRAYSGPSLPQSLLEEINGRAAGGPVDDTRRGGPKGGRQPSRKEARKQEREGRKQRKAQFHTSHGAHKPSQPKRAADNEHPDSPQRKKVRLSQPATKAKPPQAPASGSKIVPFTKASSNSKKASNGETPLEKASRRADSALKKARAESVTSAPAIAPRSSQEEEEDAYIAYLESKLGYRKGGKRTTKHSQGNDDGLDDLFQDLETIETSIFSVSKSKTRQQEDTAVGEDPSGSGNELGEESDAQVGSISGEGDADSGMDEEWGGLQDDVGSDAESDAEPEAGSSARSPAPNSEQPSALAPAARYIPPALRNRAQGEDAEQSEAQMKLKRQLKGLLNRLTEQNIASIVDGVEEIYRNHRRHDITSTLTTLIIDGISSHSMLLDSYVVLHAAFVSALHKLIGIEFAAYFVQNTVSSYERHFADVESEQAKPNEGVDTVGKEASNLIVLLSELYNFQVISCVLVYDIIRGLLDGDLTEFKIELLLKITRNSGQQLRQDDPTALKSIIQIVHSKLPGQENAISSRTRFMVETLANLKNNKVKKAADSSAGAETIDRLKRFLSALSKKRHVLSHEPLRVSLDDLHNAESKGKWWLVGAAWGGDPLAEHQEARQRKTTVDAEATSENALLKLARKQGMNTEIRRGIFIVLMSSEDYVDACERLAQLKLTEVQQRELIRVILHCCGNEKTYNPYYTLVGQQLCRASHAHRITLQFCLWDFLRDLGETAVGGAEVIKNLVEDAGFDVKSVSATRLRNVARAFGWWIAKDCCTLAILKPVDFTGLKTQSHIFLKELITQIFISTQVSTPPLSANPSALPTTRNRGALEEVFLKATRVPNLAVGFIYFLGEAFRKDAGDEQGFNKWASQVARDTLRTGVDVVAGL</sequence>
<dbReference type="Pfam" id="PF02854">
    <property type="entry name" value="MIF4G"/>
    <property type="match status" value="1"/>
</dbReference>
<organism evidence="6 7">
    <name type="scientific">Fomitopsis schrenkii</name>
    <name type="common">Brown rot fungus</name>
    <dbReference type="NCBI Taxonomy" id="2126942"/>
    <lineage>
        <taxon>Eukaryota</taxon>
        <taxon>Fungi</taxon>
        <taxon>Dikarya</taxon>
        <taxon>Basidiomycota</taxon>
        <taxon>Agaricomycotina</taxon>
        <taxon>Agaricomycetes</taxon>
        <taxon>Polyporales</taxon>
        <taxon>Fomitopsis</taxon>
    </lineage>
</organism>
<dbReference type="SMART" id="SM00544">
    <property type="entry name" value="MA3"/>
    <property type="match status" value="1"/>
</dbReference>
<dbReference type="HOGENOM" id="CLU_006786_2_2_1"/>
<dbReference type="GO" id="GO:0042274">
    <property type="term" value="P:ribosomal small subunit biogenesis"/>
    <property type="evidence" value="ECO:0007669"/>
    <property type="project" value="TreeGrafter"/>
</dbReference>
<feature type="compositionally biased region" description="Acidic residues" evidence="4">
    <location>
        <begin position="269"/>
        <end position="279"/>
    </location>
</feature>
<dbReference type="eggNOG" id="KOG2141">
    <property type="taxonomic scope" value="Eukaryota"/>
</dbReference>
<accession>S8ERE9</accession>
<proteinExistence type="inferred from homology"/>
<feature type="region of interest" description="Disordered" evidence="4">
    <location>
        <begin position="1"/>
        <end position="166"/>
    </location>
</feature>
<comment type="similarity">
    <text evidence="2">Belongs to the CWC22 family.</text>
</comment>
<dbReference type="FunCoup" id="S8ERE9">
    <property type="interactions" value="577"/>
</dbReference>
<gene>
    <name evidence="6" type="ORF">FOMPIDRAFT_1057293</name>
</gene>
<evidence type="ECO:0000313" key="6">
    <source>
        <dbReference type="EMBL" id="EPT05564.1"/>
    </source>
</evidence>
<feature type="compositionally biased region" description="Low complexity" evidence="4">
    <location>
        <begin position="115"/>
        <end position="125"/>
    </location>
</feature>
<dbReference type="STRING" id="743788.S8ERE9"/>
<reference evidence="6 7" key="1">
    <citation type="journal article" date="2012" name="Science">
        <title>The Paleozoic origin of enzymatic lignin decomposition reconstructed from 31 fungal genomes.</title>
        <authorList>
            <person name="Floudas D."/>
            <person name="Binder M."/>
            <person name="Riley R."/>
            <person name="Barry K."/>
            <person name="Blanchette R.A."/>
            <person name="Henrissat B."/>
            <person name="Martinez A.T."/>
            <person name="Otillar R."/>
            <person name="Spatafora J.W."/>
            <person name="Yadav J.S."/>
            <person name="Aerts A."/>
            <person name="Benoit I."/>
            <person name="Boyd A."/>
            <person name="Carlson A."/>
            <person name="Copeland A."/>
            <person name="Coutinho P.M."/>
            <person name="de Vries R.P."/>
            <person name="Ferreira P."/>
            <person name="Findley K."/>
            <person name="Foster B."/>
            <person name="Gaskell J."/>
            <person name="Glotzer D."/>
            <person name="Gorecki P."/>
            <person name="Heitman J."/>
            <person name="Hesse C."/>
            <person name="Hori C."/>
            <person name="Igarashi K."/>
            <person name="Jurgens J.A."/>
            <person name="Kallen N."/>
            <person name="Kersten P."/>
            <person name="Kohler A."/>
            <person name="Kuees U."/>
            <person name="Kumar T.K.A."/>
            <person name="Kuo A."/>
            <person name="LaButti K."/>
            <person name="Larrondo L.F."/>
            <person name="Lindquist E."/>
            <person name="Ling A."/>
            <person name="Lombard V."/>
            <person name="Lucas S."/>
            <person name="Lundell T."/>
            <person name="Martin R."/>
            <person name="McLaughlin D.J."/>
            <person name="Morgenstern I."/>
            <person name="Morin E."/>
            <person name="Murat C."/>
            <person name="Nagy L.G."/>
            <person name="Nolan M."/>
            <person name="Ohm R.A."/>
            <person name="Patyshakuliyeva A."/>
            <person name="Rokas A."/>
            <person name="Ruiz-Duenas F.J."/>
            <person name="Sabat G."/>
            <person name="Salamov A."/>
            <person name="Samejima M."/>
            <person name="Schmutz J."/>
            <person name="Slot J.C."/>
            <person name="St John F."/>
            <person name="Stenlid J."/>
            <person name="Sun H."/>
            <person name="Sun S."/>
            <person name="Syed K."/>
            <person name="Tsang A."/>
            <person name="Wiebenga A."/>
            <person name="Young D."/>
            <person name="Pisabarro A."/>
            <person name="Eastwood D.C."/>
            <person name="Martin F."/>
            <person name="Cullen D."/>
            <person name="Grigoriev I.V."/>
            <person name="Hibbett D.S."/>
        </authorList>
    </citation>
    <scope>NUCLEOTIDE SEQUENCE</scope>
    <source>
        <strain evidence="7">FP-58527</strain>
    </source>
</reference>
<dbReference type="GO" id="GO:0003723">
    <property type="term" value="F:RNA binding"/>
    <property type="evidence" value="ECO:0007669"/>
    <property type="project" value="InterPro"/>
</dbReference>
<dbReference type="SMART" id="SM00543">
    <property type="entry name" value="MIF4G"/>
    <property type="match status" value="1"/>
</dbReference>
<feature type="compositionally biased region" description="Acidic residues" evidence="4">
    <location>
        <begin position="252"/>
        <end position="262"/>
    </location>
</feature>
<evidence type="ECO:0000256" key="3">
    <source>
        <dbReference type="ARBA" id="ARBA00023242"/>
    </source>
</evidence>
<dbReference type="Pfam" id="PF02847">
    <property type="entry name" value="MA3"/>
    <property type="match status" value="1"/>
</dbReference>
<dbReference type="Proteomes" id="UP000015241">
    <property type="component" value="Unassembled WGS sequence"/>
</dbReference>
<feature type="compositionally biased region" description="Basic and acidic residues" evidence="4">
    <location>
        <begin position="41"/>
        <end position="52"/>
    </location>
</feature>
<dbReference type="PANTHER" id="PTHR18034:SF4">
    <property type="entry name" value="NUCLEOLAR MIF4G DOMAIN-CONTAINING PROTEIN 1"/>
    <property type="match status" value="1"/>
</dbReference>
<dbReference type="PROSITE" id="PS51366">
    <property type="entry name" value="MI"/>
    <property type="match status" value="1"/>
</dbReference>
<evidence type="ECO:0000256" key="2">
    <source>
        <dbReference type="ARBA" id="ARBA00006856"/>
    </source>
</evidence>
<keyword evidence="7" id="KW-1185">Reference proteome</keyword>
<evidence type="ECO:0000313" key="7">
    <source>
        <dbReference type="Proteomes" id="UP000015241"/>
    </source>
</evidence>
<dbReference type="EMBL" id="KE504123">
    <property type="protein sequence ID" value="EPT05564.1"/>
    <property type="molecule type" value="Genomic_DNA"/>
</dbReference>
<keyword evidence="3" id="KW-0539">Nucleus</keyword>
<dbReference type="InParanoid" id="S8ERE9"/>
<name>S8ERE9_FOMSC</name>
<dbReference type="AlphaFoldDB" id="S8ERE9"/>
<evidence type="ECO:0000256" key="4">
    <source>
        <dbReference type="SAM" id="MobiDB-lite"/>
    </source>
</evidence>
<dbReference type="InterPro" id="IPR050781">
    <property type="entry name" value="CWC22_splicing_factor"/>
</dbReference>
<dbReference type="PANTHER" id="PTHR18034">
    <property type="entry name" value="CELL CYCLE CONTROL PROTEIN CWF22-RELATED"/>
    <property type="match status" value="1"/>
</dbReference>
<feature type="compositionally biased region" description="Basic and acidic residues" evidence="4">
    <location>
        <begin position="129"/>
        <end position="146"/>
    </location>
</feature>
<dbReference type="SUPFAM" id="SSF48371">
    <property type="entry name" value="ARM repeat"/>
    <property type="match status" value="1"/>
</dbReference>
<comment type="subcellular location">
    <subcellularLocation>
        <location evidence="1">Nucleus</location>
        <location evidence="1">Nucleolus</location>
    </subcellularLocation>
</comment>
<dbReference type="InterPro" id="IPR003890">
    <property type="entry name" value="MIF4G-like_typ-3"/>
</dbReference>
<evidence type="ECO:0000256" key="1">
    <source>
        <dbReference type="ARBA" id="ARBA00004604"/>
    </source>
</evidence>
<protein>
    <recommendedName>
        <fullName evidence="5">MI domain-containing protein</fullName>
    </recommendedName>
</protein>
<feature type="compositionally biased region" description="Basic residues" evidence="4">
    <location>
        <begin position="53"/>
        <end position="71"/>
    </location>
</feature>
<feature type="compositionally biased region" description="Polar residues" evidence="4">
    <location>
        <begin position="284"/>
        <end position="295"/>
    </location>
</feature>
<dbReference type="GO" id="GO:0005730">
    <property type="term" value="C:nucleolus"/>
    <property type="evidence" value="ECO:0007669"/>
    <property type="project" value="UniProtKB-SubCell"/>
</dbReference>
<dbReference type="InterPro" id="IPR016024">
    <property type="entry name" value="ARM-type_fold"/>
</dbReference>
<feature type="compositionally biased region" description="Basic and acidic residues" evidence="4">
    <location>
        <begin position="74"/>
        <end position="85"/>
    </location>
</feature>
<feature type="domain" description="MI" evidence="5">
    <location>
        <begin position="635"/>
        <end position="773"/>
    </location>
</feature>
<feature type="region of interest" description="Disordered" evidence="4">
    <location>
        <begin position="209"/>
        <end position="297"/>
    </location>
</feature>